<evidence type="ECO:0000256" key="8">
    <source>
        <dbReference type="SAM" id="Phobius"/>
    </source>
</evidence>
<gene>
    <name evidence="9" type="primary">mviN</name>
    <name evidence="9" type="ordered locus">RSal33209_3547</name>
</gene>
<feature type="transmembrane region" description="Helical" evidence="8">
    <location>
        <begin position="30"/>
        <end position="54"/>
    </location>
</feature>
<dbReference type="GO" id="GO:0034204">
    <property type="term" value="P:lipid translocation"/>
    <property type="evidence" value="ECO:0007669"/>
    <property type="project" value="TreeGrafter"/>
</dbReference>
<dbReference type="InterPro" id="IPR004268">
    <property type="entry name" value="MurJ"/>
</dbReference>
<keyword evidence="6 8" id="KW-1133">Transmembrane helix</keyword>
<dbReference type="eggNOG" id="COG0728">
    <property type="taxonomic scope" value="Bacteria"/>
</dbReference>
<accession>A9WVN5</accession>
<dbReference type="PANTHER" id="PTHR47019:SF1">
    <property type="entry name" value="LIPID II FLIPPASE MURJ"/>
    <property type="match status" value="1"/>
</dbReference>
<sequence>MSEQISAPQTGPISTIEVEPPRINAAKSSAVMAAGTLLSRVLGFVKGALVAAALGATTNGVSDIFEISNTLPNLIYIMLAGGVFNTVLVPQIIKASKQPDRGADFLSRLLTLGGVALALLTIAATLLSSPLLHLITEDWNQSQLRLGTQLAYLLIPQIFFYGIYALLGQILNANDRFGAYMWAPVLNNVVAIAGLAVFIAVRGTAEQNPLSVENWGSTQTWILAGSATLGILLQSVILIVPVKRLGLGLRFKWGWRGMGLGHTGKIAGWALGTMIIGQLSFILVTKIASAATGAKAYAGTKDIAGPFVFSRGMDIYLLPHSVIVLSIATVFFNQLSRAASNGNKAAVRATTSRLLRTVGVATIFSAVVLLVLSAPIGMLLGGGSARGGLSIGIAVAVLALSSPFFSFNFMLNRVFYAMEDAKTPFYIQAFIVLLTVITALIVSAVPVSVLSYSLLGTVAIVNFVAPIVSTMVLRVKLGDFGIWRIIRAHVQYAVAAAFSGIIGGLFMVGFGLLSFADGSYDGFIWQGYLSAIVVIAVVGSVMALCYFLALRLMNVSELNDLIAPIMRRFSRRAS</sequence>
<dbReference type="NCBIfam" id="TIGR01695">
    <property type="entry name" value="murJ_mviN"/>
    <property type="match status" value="1"/>
</dbReference>
<dbReference type="AlphaFoldDB" id="A9WVN5"/>
<reference evidence="10" key="1">
    <citation type="journal article" date="2008" name="J. Bacteriol.">
        <title>Genome sequence of the fish pathogen Renibacterium salmoninarum suggests reductive evolution away from an environmental Arthrobacter ancestor.</title>
        <authorList>
            <person name="Wiens G.D."/>
            <person name="Rockey D.D."/>
            <person name="Wu Z."/>
            <person name="Chang J."/>
            <person name="Levy R."/>
            <person name="Crane S."/>
            <person name="Chen D.S."/>
            <person name="Capri G.R."/>
            <person name="Burnett J.R."/>
            <person name="Sudheesh P.S."/>
            <person name="Schipma M.J."/>
            <person name="Burd H."/>
            <person name="Bhattacharyya A."/>
            <person name="Rhodes L.D."/>
            <person name="Kaul R."/>
            <person name="Strom M.S."/>
        </authorList>
    </citation>
    <scope>NUCLEOTIDE SEQUENCE [LARGE SCALE GENOMIC DNA]</scope>
    <source>
        <strain evidence="10">ATCC 33209 / DSM 20767 / JCM 11484 / NBRC 15589 / NCIMB 2235</strain>
    </source>
</reference>
<dbReference type="PANTHER" id="PTHR47019">
    <property type="entry name" value="LIPID II FLIPPASE MURJ"/>
    <property type="match status" value="1"/>
</dbReference>
<dbReference type="EMBL" id="CP000910">
    <property type="protein sequence ID" value="ABY25256.1"/>
    <property type="molecule type" value="Genomic_DNA"/>
</dbReference>
<dbReference type="GO" id="GO:0015648">
    <property type="term" value="F:lipid-linked peptidoglycan transporter activity"/>
    <property type="evidence" value="ECO:0007669"/>
    <property type="project" value="TreeGrafter"/>
</dbReference>
<keyword evidence="2" id="KW-1003">Cell membrane</keyword>
<keyword evidence="3 8" id="KW-0812">Transmembrane</keyword>
<feature type="transmembrane region" description="Helical" evidence="8">
    <location>
        <begin position="149"/>
        <end position="167"/>
    </location>
</feature>
<evidence type="ECO:0000256" key="4">
    <source>
        <dbReference type="ARBA" id="ARBA00022960"/>
    </source>
</evidence>
<feature type="transmembrane region" description="Helical" evidence="8">
    <location>
        <begin position="179"/>
        <end position="201"/>
    </location>
</feature>
<evidence type="ECO:0000256" key="3">
    <source>
        <dbReference type="ARBA" id="ARBA00022692"/>
    </source>
</evidence>
<dbReference type="HOGENOM" id="CLU_006797_3_0_11"/>
<evidence type="ECO:0000256" key="7">
    <source>
        <dbReference type="ARBA" id="ARBA00023136"/>
    </source>
</evidence>
<feature type="transmembrane region" description="Helical" evidence="8">
    <location>
        <begin position="266"/>
        <end position="284"/>
    </location>
</feature>
<comment type="subcellular location">
    <subcellularLocation>
        <location evidence="1">Cell membrane</location>
        <topology evidence="1">Multi-pass membrane protein</topology>
    </subcellularLocation>
</comment>
<dbReference type="Pfam" id="PF03023">
    <property type="entry name" value="MurJ"/>
    <property type="match status" value="1"/>
</dbReference>
<proteinExistence type="predicted"/>
<dbReference type="GO" id="GO:0009252">
    <property type="term" value="P:peptidoglycan biosynthetic process"/>
    <property type="evidence" value="ECO:0007669"/>
    <property type="project" value="UniProtKB-KW"/>
</dbReference>
<evidence type="ECO:0000256" key="5">
    <source>
        <dbReference type="ARBA" id="ARBA00022984"/>
    </source>
</evidence>
<feature type="transmembrane region" description="Helical" evidence="8">
    <location>
        <begin position="423"/>
        <end position="445"/>
    </location>
</feature>
<dbReference type="GO" id="GO:0008360">
    <property type="term" value="P:regulation of cell shape"/>
    <property type="evidence" value="ECO:0007669"/>
    <property type="project" value="UniProtKB-KW"/>
</dbReference>
<dbReference type="STRING" id="288705.RSal33209_3547"/>
<keyword evidence="7 8" id="KW-0472">Membrane</keyword>
<keyword evidence="5" id="KW-0573">Peptidoglycan synthesis</keyword>
<dbReference type="InterPro" id="IPR051050">
    <property type="entry name" value="Lipid_II_flippase_MurJ/MviN"/>
</dbReference>
<feature type="transmembrane region" description="Helical" evidence="8">
    <location>
        <begin position="528"/>
        <end position="549"/>
    </location>
</feature>
<feature type="transmembrane region" description="Helical" evidence="8">
    <location>
        <begin position="315"/>
        <end position="333"/>
    </location>
</feature>
<dbReference type="PRINTS" id="PR01806">
    <property type="entry name" value="VIRFACTRMVIN"/>
</dbReference>
<feature type="transmembrane region" description="Helical" evidence="8">
    <location>
        <begin position="221"/>
        <end position="242"/>
    </location>
</feature>
<organism evidence="9 10">
    <name type="scientific">Renibacterium salmoninarum (strain ATCC 33209 / DSM 20767 / JCM 11484 / NBRC 15589 / NCIMB 2235)</name>
    <dbReference type="NCBI Taxonomy" id="288705"/>
    <lineage>
        <taxon>Bacteria</taxon>
        <taxon>Bacillati</taxon>
        <taxon>Actinomycetota</taxon>
        <taxon>Actinomycetes</taxon>
        <taxon>Micrococcales</taxon>
        <taxon>Micrococcaceae</taxon>
        <taxon>Renibacterium</taxon>
    </lineage>
</organism>
<evidence type="ECO:0000256" key="2">
    <source>
        <dbReference type="ARBA" id="ARBA00022475"/>
    </source>
</evidence>
<feature type="transmembrane region" description="Helical" evidence="8">
    <location>
        <begin position="105"/>
        <end position="129"/>
    </location>
</feature>
<evidence type="ECO:0000256" key="6">
    <source>
        <dbReference type="ARBA" id="ARBA00022989"/>
    </source>
</evidence>
<evidence type="ECO:0000313" key="10">
    <source>
        <dbReference type="Proteomes" id="UP000002007"/>
    </source>
</evidence>
<feature type="transmembrane region" description="Helical" evidence="8">
    <location>
        <begin position="388"/>
        <end position="411"/>
    </location>
</feature>
<name>A9WVN5_RENSM</name>
<dbReference type="KEGG" id="rsa:RSal33209_3547"/>
<feature type="transmembrane region" description="Helical" evidence="8">
    <location>
        <begin position="354"/>
        <end position="376"/>
    </location>
</feature>
<protein>
    <submittedName>
        <fullName evidence="9">Virulence factor</fullName>
    </submittedName>
</protein>
<dbReference type="RefSeq" id="WP_012246879.1">
    <property type="nucleotide sequence ID" value="NC_010168.1"/>
</dbReference>
<evidence type="ECO:0000313" key="9">
    <source>
        <dbReference type="EMBL" id="ABY25256.1"/>
    </source>
</evidence>
<feature type="transmembrane region" description="Helical" evidence="8">
    <location>
        <begin position="451"/>
        <end position="473"/>
    </location>
</feature>
<evidence type="ECO:0000256" key="1">
    <source>
        <dbReference type="ARBA" id="ARBA00004651"/>
    </source>
</evidence>
<feature type="transmembrane region" description="Helical" evidence="8">
    <location>
        <begin position="494"/>
        <end position="516"/>
    </location>
</feature>
<keyword evidence="4" id="KW-0133">Cell shape</keyword>
<dbReference type="GO" id="GO:0005886">
    <property type="term" value="C:plasma membrane"/>
    <property type="evidence" value="ECO:0007669"/>
    <property type="project" value="UniProtKB-SubCell"/>
</dbReference>
<dbReference type="Proteomes" id="UP000002007">
    <property type="component" value="Chromosome"/>
</dbReference>
<keyword evidence="10" id="KW-1185">Reference proteome</keyword>
<feature type="transmembrane region" description="Helical" evidence="8">
    <location>
        <begin position="74"/>
        <end position="93"/>
    </location>
</feature>